<comment type="caution">
    <text evidence="1">The sequence shown here is derived from an EMBL/GenBank/DDBJ whole genome shotgun (WGS) entry which is preliminary data.</text>
</comment>
<name>A0ABT9I7Z7_9ACTN</name>
<organism evidence="1 2">
    <name type="scientific">Blastococcus carthaginiensis</name>
    <dbReference type="NCBI Taxonomy" id="3050034"/>
    <lineage>
        <taxon>Bacteria</taxon>
        <taxon>Bacillati</taxon>
        <taxon>Actinomycetota</taxon>
        <taxon>Actinomycetes</taxon>
        <taxon>Geodermatophilales</taxon>
        <taxon>Geodermatophilaceae</taxon>
        <taxon>Blastococcus</taxon>
    </lineage>
</organism>
<proteinExistence type="predicted"/>
<accession>A0ABT9I7Z7</accession>
<evidence type="ECO:0000313" key="1">
    <source>
        <dbReference type="EMBL" id="MDP5181682.1"/>
    </source>
</evidence>
<keyword evidence="2" id="KW-1185">Reference proteome</keyword>
<dbReference type="Gene3D" id="3.30.300.130">
    <property type="entry name" value="Fe-S cluster assembly (FSCA)"/>
    <property type="match status" value="1"/>
</dbReference>
<evidence type="ECO:0000313" key="2">
    <source>
        <dbReference type="Proteomes" id="UP001233673"/>
    </source>
</evidence>
<sequence>MAEPALTDHAATDHAVAGAADAAVAGLFAAAGVPPPDEQSPAGHPLGDAEVEQRLADLDELLGRVEEIPGPAGELALEAVAALAEVYGAALTRAMAYASGATSSTGTPLVEAFTGDDLLGHLLALHGIHPAPVEERIARALDEVRAEVGSKGEITLLRIGAGVAEVQVVEEGGSGCGCSSAAAPLGDVVRDAVLAAAPELSEVRAVTIEAPRPATFIPLDALLRSPPQRVP</sequence>
<dbReference type="Proteomes" id="UP001233673">
    <property type="component" value="Unassembled WGS sequence"/>
</dbReference>
<dbReference type="EMBL" id="JASNFN010000002">
    <property type="protein sequence ID" value="MDP5181682.1"/>
    <property type="molecule type" value="Genomic_DNA"/>
</dbReference>
<dbReference type="InterPro" id="IPR034904">
    <property type="entry name" value="FSCA_dom_sf"/>
</dbReference>
<dbReference type="RefSeq" id="WP_305998397.1">
    <property type="nucleotide sequence ID" value="NZ_JASNFN010000002.1"/>
</dbReference>
<reference evidence="2" key="1">
    <citation type="submission" date="2023-05" db="EMBL/GenBank/DDBJ databases">
        <title>Draft genome of Pseudofrankia sp. BMG5.37.</title>
        <authorList>
            <person name="Gtari M."/>
            <person name="Ghodhbane F."/>
            <person name="Sbissi I."/>
        </authorList>
    </citation>
    <scope>NUCLEOTIDE SEQUENCE [LARGE SCALE GENOMIC DNA]</scope>
    <source>
        <strain evidence="2">BMG 814</strain>
    </source>
</reference>
<protein>
    <recommendedName>
        <fullName evidence="3">Fe-S cluster biogenesis protein NfuA, 4Fe-4S-binding domain</fullName>
    </recommendedName>
</protein>
<evidence type="ECO:0008006" key="3">
    <source>
        <dbReference type="Google" id="ProtNLM"/>
    </source>
</evidence>
<gene>
    <name evidence="1" type="ORF">QOZ88_03450</name>
</gene>